<evidence type="ECO:0000256" key="2">
    <source>
        <dbReference type="ARBA" id="ARBA00022448"/>
    </source>
</evidence>
<evidence type="ECO:0000256" key="3">
    <source>
        <dbReference type="ARBA" id="ARBA00022692"/>
    </source>
</evidence>
<protein>
    <submittedName>
        <fullName evidence="7">Putative transporter-like protein</fullName>
    </submittedName>
</protein>
<dbReference type="GO" id="GO:0016020">
    <property type="term" value="C:membrane"/>
    <property type="evidence" value="ECO:0007669"/>
    <property type="project" value="UniProtKB-SubCell"/>
</dbReference>
<gene>
    <name evidence="7" type="ORF">ACRE_041440</name>
</gene>
<evidence type="ECO:0000313" key="7">
    <source>
        <dbReference type="EMBL" id="KFH45066.1"/>
    </source>
</evidence>
<dbReference type="EMBL" id="JPKY01000038">
    <property type="protein sequence ID" value="KFH45066.1"/>
    <property type="molecule type" value="Genomic_DNA"/>
</dbReference>
<sequence length="179" mass="19604">MSSKAVIPDSDLDLMTDKPVNSHAEALRQQQAHTDIDPQLDKRLDRKSNLGNAKIDRLTEDLSIGTGDKFNVALLVFLILYILIDVPALDCQQGQSGHIPHAPDYLLGTVCTFMGFTRSYGGLVVSRLLLGLFGGGLLGGILVYLAMFYRKHQMLHRIGPFSCAAPQVVVAVQERRKSG</sequence>
<comment type="subcellular location">
    <subcellularLocation>
        <location evidence="1">Membrane</location>
        <topology evidence="1">Multi-pass membrane protein</topology>
    </subcellularLocation>
</comment>
<keyword evidence="2" id="KW-0813">Transport</keyword>
<dbReference type="STRING" id="857340.A0A086T6T4"/>
<reference evidence="8" key="1">
    <citation type="journal article" date="2014" name="Genome Announc.">
        <title>Genome sequence and annotation of Acremonium chrysogenum, producer of the beta-lactam antibiotic cephalosporin C.</title>
        <authorList>
            <person name="Terfehr D."/>
            <person name="Dahlmann T.A."/>
            <person name="Specht T."/>
            <person name="Zadra I."/>
            <person name="Kuernsteiner H."/>
            <person name="Kueck U."/>
        </authorList>
    </citation>
    <scope>NUCLEOTIDE SEQUENCE [LARGE SCALE GENOMIC DNA]</scope>
    <source>
        <strain evidence="8">ATCC 11550 / CBS 779.69 / DSM 880 / IAM 14645 / JCM 23072 / IMI 49137</strain>
    </source>
</reference>
<dbReference type="AlphaFoldDB" id="A0A086T6T4"/>
<keyword evidence="4 6" id="KW-1133">Transmembrane helix</keyword>
<evidence type="ECO:0000256" key="4">
    <source>
        <dbReference type="ARBA" id="ARBA00022989"/>
    </source>
</evidence>
<name>A0A086T6T4_HAPC1</name>
<dbReference type="OrthoDB" id="2962993at2759"/>
<evidence type="ECO:0000256" key="1">
    <source>
        <dbReference type="ARBA" id="ARBA00004141"/>
    </source>
</evidence>
<feature type="transmembrane region" description="Helical" evidence="6">
    <location>
        <begin position="70"/>
        <end position="89"/>
    </location>
</feature>
<keyword evidence="3 6" id="KW-0812">Transmembrane</keyword>
<dbReference type="Proteomes" id="UP000029964">
    <property type="component" value="Unassembled WGS sequence"/>
</dbReference>
<feature type="transmembrane region" description="Helical" evidence="6">
    <location>
        <begin position="128"/>
        <end position="149"/>
    </location>
</feature>
<comment type="caution">
    <text evidence="7">The sequence shown here is derived from an EMBL/GenBank/DDBJ whole genome shotgun (WGS) entry which is preliminary data.</text>
</comment>
<accession>A0A086T6T4</accession>
<proteinExistence type="predicted"/>
<organism evidence="7 8">
    <name type="scientific">Hapsidospora chrysogenum (strain ATCC 11550 / CBS 779.69 / DSM 880 / IAM 14645 / JCM 23072 / IMI 49137)</name>
    <name type="common">Acremonium chrysogenum</name>
    <dbReference type="NCBI Taxonomy" id="857340"/>
    <lineage>
        <taxon>Eukaryota</taxon>
        <taxon>Fungi</taxon>
        <taxon>Dikarya</taxon>
        <taxon>Ascomycota</taxon>
        <taxon>Pezizomycotina</taxon>
        <taxon>Sordariomycetes</taxon>
        <taxon>Hypocreomycetidae</taxon>
        <taxon>Hypocreales</taxon>
        <taxon>Bionectriaceae</taxon>
        <taxon>Hapsidospora</taxon>
    </lineage>
</organism>
<evidence type="ECO:0000256" key="6">
    <source>
        <dbReference type="SAM" id="Phobius"/>
    </source>
</evidence>
<dbReference type="InterPro" id="IPR036259">
    <property type="entry name" value="MFS_trans_sf"/>
</dbReference>
<evidence type="ECO:0000256" key="5">
    <source>
        <dbReference type="ARBA" id="ARBA00023136"/>
    </source>
</evidence>
<dbReference type="SUPFAM" id="SSF103473">
    <property type="entry name" value="MFS general substrate transporter"/>
    <property type="match status" value="1"/>
</dbReference>
<dbReference type="HOGENOM" id="CLU_1503037_0_0_1"/>
<evidence type="ECO:0000313" key="8">
    <source>
        <dbReference type="Proteomes" id="UP000029964"/>
    </source>
</evidence>
<keyword evidence="8" id="KW-1185">Reference proteome</keyword>
<keyword evidence="5 6" id="KW-0472">Membrane</keyword>
<dbReference type="PANTHER" id="PTHR43791">
    <property type="entry name" value="PERMEASE-RELATED"/>
    <property type="match status" value="1"/>
</dbReference>
<dbReference type="GO" id="GO:0022857">
    <property type="term" value="F:transmembrane transporter activity"/>
    <property type="evidence" value="ECO:0007669"/>
    <property type="project" value="TreeGrafter"/>
</dbReference>
<dbReference type="PANTHER" id="PTHR43791:SF5">
    <property type="entry name" value="MAJOR FACILITATOR SUPERFAMILY (MFS) PROFILE DOMAIN-CONTAINING PROTEIN"/>
    <property type="match status" value="1"/>
</dbReference>